<evidence type="ECO:0000313" key="2">
    <source>
        <dbReference type="RefSeq" id="XP_023934090.2"/>
    </source>
</evidence>
<reference evidence="2" key="1">
    <citation type="submission" date="2025-08" db="UniProtKB">
        <authorList>
            <consortium name="RefSeq"/>
        </authorList>
    </citation>
    <scope>IDENTIFICATION</scope>
</reference>
<dbReference type="AlphaFoldDB" id="A0A6J1MG21"/>
<dbReference type="InterPro" id="IPR038606">
    <property type="entry name" value="To_sf"/>
</dbReference>
<dbReference type="Proteomes" id="UP001652582">
    <property type="component" value="Chromosome 13"/>
</dbReference>
<dbReference type="OrthoDB" id="8113209at2759"/>
<dbReference type="PANTHER" id="PTHR11008">
    <property type="entry name" value="PROTEIN TAKEOUT-LIKE PROTEIN"/>
    <property type="match status" value="1"/>
</dbReference>
<dbReference type="KEGG" id="bany:112043060"/>
<gene>
    <name evidence="2" type="primary">LOC112043060</name>
</gene>
<dbReference type="GeneID" id="112043060"/>
<name>A0A6J1MG21_BICAN</name>
<sequence length="228" mass="25949">MLSTQSTAALPPIKKCSLHNTTCLTTQAGILKSYLINGIPELGIECLHKMRIDDVNVKKMGLIYTMKNVEVEGLKDAVIDNLSVDMDLQTMRLSMQTSFIINSDYTADGVLLTLPVNGDNKSTIRINDIKLELLILFDIVQNDEGHKIMQLTRYNYGFDVIGNTHYYYKNVYDNDEKKGKKLHSFLNEYWRTMTHTYGDTIVGNIADKIFNVLELYMASQNLNDIATY</sequence>
<proteinExistence type="predicted"/>
<evidence type="ECO:0000313" key="1">
    <source>
        <dbReference type="Proteomes" id="UP001652582"/>
    </source>
</evidence>
<dbReference type="InterPro" id="IPR010562">
    <property type="entry name" value="Haemolymph_juvenile_hormone-bd"/>
</dbReference>
<keyword evidence="1" id="KW-1185">Reference proteome</keyword>
<dbReference type="PANTHER" id="PTHR11008:SF32">
    <property type="entry name" value="CIRCADIAN CLOCK-CONTROLLED PROTEIN DAYWAKE-RELATED"/>
    <property type="match status" value="1"/>
</dbReference>
<accession>A0A6J1MG21</accession>
<dbReference type="Gene3D" id="3.15.10.30">
    <property type="entry name" value="Haemolymph juvenile hormone binding protein"/>
    <property type="match status" value="1"/>
</dbReference>
<dbReference type="Pfam" id="PF06585">
    <property type="entry name" value="JHBP"/>
    <property type="match status" value="1"/>
</dbReference>
<dbReference type="GO" id="GO:0005615">
    <property type="term" value="C:extracellular space"/>
    <property type="evidence" value="ECO:0007669"/>
    <property type="project" value="TreeGrafter"/>
</dbReference>
<dbReference type="SMART" id="SM00700">
    <property type="entry name" value="JHBP"/>
    <property type="match status" value="1"/>
</dbReference>
<protein>
    <submittedName>
        <fullName evidence="2">Circadian clock-controlled protein daywake-like</fullName>
    </submittedName>
</protein>
<organism evidence="1 2">
    <name type="scientific">Bicyclus anynana</name>
    <name type="common">Squinting bush brown butterfly</name>
    <dbReference type="NCBI Taxonomy" id="110368"/>
    <lineage>
        <taxon>Eukaryota</taxon>
        <taxon>Metazoa</taxon>
        <taxon>Ecdysozoa</taxon>
        <taxon>Arthropoda</taxon>
        <taxon>Hexapoda</taxon>
        <taxon>Insecta</taxon>
        <taxon>Pterygota</taxon>
        <taxon>Neoptera</taxon>
        <taxon>Endopterygota</taxon>
        <taxon>Lepidoptera</taxon>
        <taxon>Glossata</taxon>
        <taxon>Ditrysia</taxon>
        <taxon>Papilionoidea</taxon>
        <taxon>Nymphalidae</taxon>
        <taxon>Satyrinae</taxon>
        <taxon>Satyrini</taxon>
        <taxon>Mycalesina</taxon>
        <taxon>Bicyclus</taxon>
    </lineage>
</organism>
<dbReference type="RefSeq" id="XP_023934090.2">
    <property type="nucleotide sequence ID" value="XM_024078322.2"/>
</dbReference>